<dbReference type="EMBL" id="AVOT02004771">
    <property type="protein sequence ID" value="MBW0477334.1"/>
    <property type="molecule type" value="Genomic_DNA"/>
</dbReference>
<dbReference type="AlphaFoldDB" id="A0A9Q3C514"/>
<evidence type="ECO:0000313" key="1">
    <source>
        <dbReference type="EMBL" id="MBW0477334.1"/>
    </source>
</evidence>
<accession>A0A9Q3C514</accession>
<dbReference type="Proteomes" id="UP000765509">
    <property type="component" value="Unassembled WGS sequence"/>
</dbReference>
<evidence type="ECO:0000313" key="2">
    <source>
        <dbReference type="Proteomes" id="UP000765509"/>
    </source>
</evidence>
<proteinExistence type="predicted"/>
<organism evidence="1 2">
    <name type="scientific">Austropuccinia psidii MF-1</name>
    <dbReference type="NCBI Taxonomy" id="1389203"/>
    <lineage>
        <taxon>Eukaryota</taxon>
        <taxon>Fungi</taxon>
        <taxon>Dikarya</taxon>
        <taxon>Basidiomycota</taxon>
        <taxon>Pucciniomycotina</taxon>
        <taxon>Pucciniomycetes</taxon>
        <taxon>Pucciniales</taxon>
        <taxon>Sphaerophragmiaceae</taxon>
        <taxon>Austropuccinia</taxon>
    </lineage>
</organism>
<keyword evidence="2" id="KW-1185">Reference proteome</keyword>
<sequence length="769" mass="88415">MSQIGFFSKGRTLILEFSPVSQYNTRPTQVAINQPQQSAHNAHDHSITHPTNRISSSLYPSTQYTWRNSIETVPTGFENDNPLVVSDSDGINDAYHIPPFARNSQSYTQTIQSSNNNQVHSCHQDKLRYFDNQPDHHPNRKRMHPSDIKSFELTSGSLKQSTNLIKNYDSYLEPPTFSSNFHGYQTHNEFFMHTDGQLYHQSSYPSNHDISPLLAETDHSENTDSHLVQPQPELFTTNYHHWNMGPLNVAANTMVNFNDHFNLPSALPKAQSFVDHNQCFMHTSPQLDHEAAGLSNYQSDIASFMATTNQMENLGKHIKLPLTLQEFHTQDRSPLSTQAQLHRQASGLNYYQSDIESSKVAIQEIGNSNDQITLPSLITTCHASSSCNKDQVFIDTPGISSKKPKHGLPYEPQTVSDKQYKLPPKSFQIMTLPSSGVLPFKYSADNIFHYIGNNHQPGQTHYISFARNKRWRDLDSEVTLFNRLISPIETPEIFKTISLSLPVPVPNPIWPSRTALAIASNDVITLRPFRFWQSKTRTFLFKNIYFAQNDELKALNHATDGIFRIYAEIPRKEAQETYPCSTIPIVYKGFQKTQYLKLQQVGKEKPCLQDFKIRVNSLLETILFLNRLILQKTMEQNSYVTENKRFLDWLTRALFDDSKNFPVYGVLQNKILKHESEELREISIQSFGIIQKLFIFFATSDRYQEILDSVALSLLGLWYNDKKSRQGGPSFKTYDEFWKTILTALMKNDEFGHLQISFWTKVEKENLFL</sequence>
<dbReference type="OrthoDB" id="2499284at2759"/>
<gene>
    <name evidence="1" type="ORF">O181_017049</name>
</gene>
<protein>
    <submittedName>
        <fullName evidence="1">Uncharacterized protein</fullName>
    </submittedName>
</protein>
<comment type="caution">
    <text evidence="1">The sequence shown here is derived from an EMBL/GenBank/DDBJ whole genome shotgun (WGS) entry which is preliminary data.</text>
</comment>
<name>A0A9Q3C514_9BASI</name>
<reference evidence="1" key="1">
    <citation type="submission" date="2021-03" db="EMBL/GenBank/DDBJ databases">
        <title>Draft genome sequence of rust myrtle Austropuccinia psidii MF-1, a brazilian biotype.</title>
        <authorList>
            <person name="Quecine M.C."/>
            <person name="Pachon D.M.R."/>
            <person name="Bonatelli M.L."/>
            <person name="Correr F.H."/>
            <person name="Franceschini L.M."/>
            <person name="Leite T.F."/>
            <person name="Margarido G.R.A."/>
            <person name="Almeida C.A."/>
            <person name="Ferrarezi J.A."/>
            <person name="Labate C.A."/>
        </authorList>
    </citation>
    <scope>NUCLEOTIDE SEQUENCE</scope>
    <source>
        <strain evidence="1">MF-1</strain>
    </source>
</reference>